<reference evidence="9 10" key="1">
    <citation type="journal article" date="2016" name="Nat. Commun.">
        <title>Thousands of microbial genomes shed light on interconnected biogeochemical processes in an aquifer system.</title>
        <authorList>
            <person name="Anantharaman K."/>
            <person name="Brown C.T."/>
            <person name="Hug L.A."/>
            <person name="Sharon I."/>
            <person name="Castelle C.J."/>
            <person name="Probst A.J."/>
            <person name="Thomas B.C."/>
            <person name="Singh A."/>
            <person name="Wilkins M.J."/>
            <person name="Karaoz U."/>
            <person name="Brodie E.L."/>
            <person name="Williams K.H."/>
            <person name="Hubbard S.S."/>
            <person name="Banfield J.F."/>
        </authorList>
    </citation>
    <scope>NUCLEOTIDE SEQUENCE [LARGE SCALE GENOMIC DNA]</scope>
</reference>
<dbReference type="PROSITE" id="PS50862">
    <property type="entry name" value="AA_TRNA_LIGASE_II"/>
    <property type="match status" value="1"/>
</dbReference>
<keyword evidence="5" id="KW-0067">ATP-binding</keyword>
<evidence type="ECO:0000259" key="8">
    <source>
        <dbReference type="PROSITE" id="PS50862"/>
    </source>
</evidence>
<dbReference type="InterPro" id="IPR045864">
    <property type="entry name" value="aa-tRNA-synth_II/BPL/LPL"/>
</dbReference>
<dbReference type="EMBL" id="MHIN01000038">
    <property type="protein sequence ID" value="OGY53855.1"/>
    <property type="molecule type" value="Genomic_DNA"/>
</dbReference>
<dbReference type="PANTHER" id="PTHR22594">
    <property type="entry name" value="ASPARTYL/LYSYL-TRNA SYNTHETASE"/>
    <property type="match status" value="1"/>
</dbReference>
<sequence>MNNRKQKAALARIESALVRGADHYFQQEGFVNVATVPHIVNITGACENVDTLYNFDYHGKEAFLTQTGQTALELLTGDIEKVCCVIHSFRAEQDVDGRHLTEFPLVEFEFQYKDDGFPQLLHHIEQTIVAMVHNVLNLEQETLQQLGVDSARLKKMKVPFARISYDEAIQLVGLSWGDDLKHEHEMMLTQHFQGPVFVTRYPEKIKFFNMQRNLENPLLVNSTDLLLPFSGEAVGAAVREHEYDLLLKKLKQSDMFRILSARGKTLEDFSTYLDEVKNNPIPHAGCGIGLPRVAQFVLGAADIRNAVVYPMNRDSL</sequence>
<keyword evidence="7" id="KW-0030">Aminoacyl-tRNA synthetase</keyword>
<accession>A0A1G1YND0</accession>
<evidence type="ECO:0000256" key="2">
    <source>
        <dbReference type="ARBA" id="ARBA00022490"/>
    </source>
</evidence>
<dbReference type="PANTHER" id="PTHR22594:SF16">
    <property type="entry name" value="ASPARAGINE--TRNA LIGASE, CYTOPLASMIC"/>
    <property type="match status" value="1"/>
</dbReference>
<feature type="domain" description="Aminoacyl-transfer RNA synthetases class-II family profile" evidence="8">
    <location>
        <begin position="89"/>
        <end position="310"/>
    </location>
</feature>
<name>A0A1G1YND0_9BACT</name>
<evidence type="ECO:0000256" key="1">
    <source>
        <dbReference type="ARBA" id="ARBA00004496"/>
    </source>
</evidence>
<dbReference type="Pfam" id="PF00152">
    <property type="entry name" value="tRNA-synt_2"/>
    <property type="match status" value="1"/>
</dbReference>
<organism evidence="9 10">
    <name type="scientific">Candidatus Buchananbacteria bacterium RIFCSPLOWO2_01_FULL_40_23b</name>
    <dbReference type="NCBI Taxonomy" id="1797544"/>
    <lineage>
        <taxon>Bacteria</taxon>
        <taxon>Candidatus Buchananiibacteriota</taxon>
    </lineage>
</organism>
<dbReference type="Gene3D" id="3.30.930.10">
    <property type="entry name" value="Bira Bifunctional Protein, Domain 2"/>
    <property type="match status" value="1"/>
</dbReference>
<dbReference type="GO" id="GO:0005524">
    <property type="term" value="F:ATP binding"/>
    <property type="evidence" value="ECO:0007669"/>
    <property type="project" value="UniProtKB-KW"/>
</dbReference>
<evidence type="ECO:0000256" key="7">
    <source>
        <dbReference type="ARBA" id="ARBA00023146"/>
    </source>
</evidence>
<dbReference type="GO" id="GO:0005737">
    <property type="term" value="C:cytoplasm"/>
    <property type="evidence" value="ECO:0007669"/>
    <property type="project" value="UniProtKB-SubCell"/>
</dbReference>
<dbReference type="Proteomes" id="UP000178122">
    <property type="component" value="Unassembled WGS sequence"/>
</dbReference>
<proteinExistence type="predicted"/>
<dbReference type="SUPFAM" id="SSF55681">
    <property type="entry name" value="Class II aaRS and biotin synthetases"/>
    <property type="match status" value="1"/>
</dbReference>
<dbReference type="GO" id="GO:0006421">
    <property type="term" value="P:asparaginyl-tRNA aminoacylation"/>
    <property type="evidence" value="ECO:0007669"/>
    <property type="project" value="TreeGrafter"/>
</dbReference>
<evidence type="ECO:0000256" key="3">
    <source>
        <dbReference type="ARBA" id="ARBA00022598"/>
    </source>
</evidence>
<evidence type="ECO:0000256" key="6">
    <source>
        <dbReference type="ARBA" id="ARBA00022917"/>
    </source>
</evidence>
<comment type="subcellular location">
    <subcellularLocation>
        <location evidence="1">Cytoplasm</location>
    </subcellularLocation>
</comment>
<comment type="caution">
    <text evidence="9">The sequence shown here is derived from an EMBL/GenBank/DDBJ whole genome shotgun (WGS) entry which is preliminary data.</text>
</comment>
<evidence type="ECO:0000256" key="4">
    <source>
        <dbReference type="ARBA" id="ARBA00022741"/>
    </source>
</evidence>
<dbReference type="GO" id="GO:0004816">
    <property type="term" value="F:asparagine-tRNA ligase activity"/>
    <property type="evidence" value="ECO:0007669"/>
    <property type="project" value="TreeGrafter"/>
</dbReference>
<evidence type="ECO:0000313" key="10">
    <source>
        <dbReference type="Proteomes" id="UP000178122"/>
    </source>
</evidence>
<gene>
    <name evidence="9" type="ORF">A2912_04880</name>
</gene>
<dbReference type="InterPro" id="IPR006195">
    <property type="entry name" value="aa-tRNA-synth_II"/>
</dbReference>
<keyword evidence="6" id="KW-0648">Protein biosynthesis</keyword>
<evidence type="ECO:0000256" key="5">
    <source>
        <dbReference type="ARBA" id="ARBA00022840"/>
    </source>
</evidence>
<keyword evidence="2" id="KW-0963">Cytoplasm</keyword>
<keyword evidence="4" id="KW-0547">Nucleotide-binding</keyword>
<keyword evidence="3" id="KW-0436">Ligase</keyword>
<protein>
    <recommendedName>
        <fullName evidence="8">Aminoacyl-transfer RNA synthetases class-II family profile domain-containing protein</fullName>
    </recommendedName>
</protein>
<dbReference type="InterPro" id="IPR004364">
    <property type="entry name" value="Aa-tRNA-synt_II"/>
</dbReference>
<dbReference type="AlphaFoldDB" id="A0A1G1YND0"/>
<evidence type="ECO:0000313" key="9">
    <source>
        <dbReference type="EMBL" id="OGY53855.1"/>
    </source>
</evidence>